<dbReference type="EMBL" id="JAOTOJ010000001">
    <property type="protein sequence ID" value="KAK9412681.1"/>
    <property type="molecule type" value="Genomic_DNA"/>
</dbReference>
<dbReference type="GO" id="GO:0070072">
    <property type="term" value="P:vacuolar proton-transporting V-type ATPase complex assembly"/>
    <property type="evidence" value="ECO:0007669"/>
    <property type="project" value="InterPro"/>
</dbReference>
<sequence length="215" mass="22854">MKRPPGNAASPAGSAAGHVTVKMASSVKAGPPLRRFLSSPAAGRLPEALQGELAAALAEGGLPFALLRKLQRALREAGSPVYLHELLEGSEIFLPDVTKPPRNPELVARLEKIKAKLANEEYKQMTRNINSQELNRPGTLADLGRQARSAKAVTVTVINFLVTVGATFACAFLGSYYFFTDIAARVIAAVIAASVVGLAELYVMVRTMEGELGQL</sequence>
<dbReference type="AlphaFoldDB" id="A0AAW1CDU6"/>
<evidence type="ECO:0000256" key="6">
    <source>
        <dbReference type="SAM" id="Phobius"/>
    </source>
</evidence>
<name>A0AAW1CDU6_CROAD</name>
<feature type="transmembrane region" description="Helical" evidence="6">
    <location>
        <begin position="182"/>
        <end position="205"/>
    </location>
</feature>
<keyword evidence="3" id="KW-0256">Endoplasmic reticulum</keyword>
<accession>A0AAW1CDU6</accession>
<gene>
    <name evidence="7" type="ORF">NXF25_003856</name>
</gene>
<dbReference type="PANTHER" id="PTHR31394">
    <property type="entry name" value="TRANSMEMBRANE PROTEIN 199"/>
    <property type="match status" value="1"/>
</dbReference>
<comment type="subcellular location">
    <subcellularLocation>
        <location evidence="1">Endoplasmic reticulum membrane</location>
        <topology evidence="1">Multi-pass membrane protein</topology>
    </subcellularLocation>
</comment>
<dbReference type="GO" id="GO:0005789">
    <property type="term" value="C:endoplasmic reticulum membrane"/>
    <property type="evidence" value="ECO:0007669"/>
    <property type="project" value="UniProtKB-SubCell"/>
</dbReference>
<keyword evidence="8" id="KW-1185">Reference proteome</keyword>
<dbReference type="PANTHER" id="PTHR31394:SF1">
    <property type="entry name" value="TRANSMEMBRANE PROTEIN 199"/>
    <property type="match status" value="1"/>
</dbReference>
<dbReference type="Pfam" id="PF11712">
    <property type="entry name" value="Vma12"/>
    <property type="match status" value="1"/>
</dbReference>
<dbReference type="Proteomes" id="UP001474421">
    <property type="component" value="Unassembled WGS sequence"/>
</dbReference>
<evidence type="ECO:0000313" key="7">
    <source>
        <dbReference type="EMBL" id="KAK9412681.1"/>
    </source>
</evidence>
<reference evidence="7 8" key="1">
    <citation type="journal article" date="2024" name="Proc. Natl. Acad. Sci. U.S.A.">
        <title>The genetic regulatory architecture and epigenomic basis for age-related changes in rattlesnake venom.</title>
        <authorList>
            <person name="Hogan M.P."/>
            <person name="Holding M.L."/>
            <person name="Nystrom G.S."/>
            <person name="Colston T.J."/>
            <person name="Bartlett D.A."/>
            <person name="Mason A.J."/>
            <person name="Ellsworth S.A."/>
            <person name="Rautsaw R.M."/>
            <person name="Lawrence K.C."/>
            <person name="Strickland J.L."/>
            <person name="He B."/>
            <person name="Fraser P."/>
            <person name="Margres M.J."/>
            <person name="Gilbert D.M."/>
            <person name="Gibbs H.L."/>
            <person name="Parkinson C.L."/>
            <person name="Rokyta D.R."/>
        </authorList>
    </citation>
    <scope>NUCLEOTIDE SEQUENCE [LARGE SCALE GENOMIC DNA]</scope>
    <source>
        <strain evidence="7">DRR0105</strain>
    </source>
</reference>
<keyword evidence="4 6" id="KW-1133">Transmembrane helix</keyword>
<evidence type="ECO:0000256" key="5">
    <source>
        <dbReference type="ARBA" id="ARBA00023136"/>
    </source>
</evidence>
<keyword evidence="5 6" id="KW-0472">Membrane</keyword>
<comment type="caution">
    <text evidence="7">The sequence shown here is derived from an EMBL/GenBank/DDBJ whole genome shotgun (WGS) entry which is preliminary data.</text>
</comment>
<proteinExistence type="predicted"/>
<organism evidence="7 8">
    <name type="scientific">Crotalus adamanteus</name>
    <name type="common">Eastern diamondback rattlesnake</name>
    <dbReference type="NCBI Taxonomy" id="8729"/>
    <lineage>
        <taxon>Eukaryota</taxon>
        <taxon>Metazoa</taxon>
        <taxon>Chordata</taxon>
        <taxon>Craniata</taxon>
        <taxon>Vertebrata</taxon>
        <taxon>Euteleostomi</taxon>
        <taxon>Lepidosauria</taxon>
        <taxon>Squamata</taxon>
        <taxon>Bifurcata</taxon>
        <taxon>Unidentata</taxon>
        <taxon>Episquamata</taxon>
        <taxon>Toxicofera</taxon>
        <taxon>Serpentes</taxon>
        <taxon>Colubroidea</taxon>
        <taxon>Viperidae</taxon>
        <taxon>Crotalinae</taxon>
        <taxon>Crotalus</taxon>
    </lineage>
</organism>
<keyword evidence="2 6" id="KW-0812">Transmembrane</keyword>
<evidence type="ECO:0000256" key="4">
    <source>
        <dbReference type="ARBA" id="ARBA00022989"/>
    </source>
</evidence>
<dbReference type="InterPro" id="IPR021013">
    <property type="entry name" value="ATPase_Vma12"/>
</dbReference>
<evidence type="ECO:0000256" key="2">
    <source>
        <dbReference type="ARBA" id="ARBA00022692"/>
    </source>
</evidence>
<feature type="transmembrane region" description="Helical" evidence="6">
    <location>
        <begin position="152"/>
        <end position="176"/>
    </location>
</feature>
<evidence type="ECO:0000256" key="3">
    <source>
        <dbReference type="ARBA" id="ARBA00022824"/>
    </source>
</evidence>
<protein>
    <submittedName>
        <fullName evidence="7">Transmembrane protein</fullName>
    </submittedName>
</protein>
<evidence type="ECO:0000256" key="1">
    <source>
        <dbReference type="ARBA" id="ARBA00004477"/>
    </source>
</evidence>
<evidence type="ECO:0000313" key="8">
    <source>
        <dbReference type="Proteomes" id="UP001474421"/>
    </source>
</evidence>